<dbReference type="PATRIC" id="fig|1166016.3.peg.956"/>
<dbReference type="GO" id="GO:0004792">
    <property type="term" value="F:thiosulfate-cyanide sulfurtransferase activity"/>
    <property type="evidence" value="ECO:0007669"/>
    <property type="project" value="InterPro"/>
</dbReference>
<dbReference type="InterPro" id="IPR001307">
    <property type="entry name" value="Thiosulphate_STrfase_CS"/>
</dbReference>
<dbReference type="Gene3D" id="3.40.250.10">
    <property type="entry name" value="Rhodanese-like domain"/>
    <property type="match status" value="2"/>
</dbReference>
<dbReference type="Proteomes" id="UP001194579">
    <property type="component" value="Unassembled WGS sequence"/>
</dbReference>
<dbReference type="PANTHER" id="PTHR11364">
    <property type="entry name" value="THIOSULFATE SULFERTANSFERASE"/>
    <property type="match status" value="1"/>
</dbReference>
<reference evidence="4" key="2">
    <citation type="submission" date="2012-03" db="EMBL/GenBank/DDBJ databases">
        <authorList>
            <person name="Koskinen P."/>
            <person name="Laine P."/>
            <person name="Niemi O."/>
            <person name="Nykyri J."/>
            <person name="Harjunpaa H."/>
            <person name="Auvinen P."/>
            <person name="Paulin L."/>
            <person name="Pirhonen M."/>
            <person name="Palva T."/>
            <person name="Holm L."/>
        </authorList>
    </citation>
    <scope>NUCLEOTIDE SEQUENCE</scope>
    <source>
        <strain evidence="4">SCC3193</strain>
    </source>
</reference>
<feature type="domain" description="Rhodanese" evidence="3">
    <location>
        <begin position="20"/>
        <end position="144"/>
    </location>
</feature>
<proteinExistence type="predicted"/>
<evidence type="ECO:0000313" key="7">
    <source>
        <dbReference type="Proteomes" id="UP001194579"/>
    </source>
</evidence>
<evidence type="ECO:0000256" key="2">
    <source>
        <dbReference type="ARBA" id="ARBA00022737"/>
    </source>
</evidence>
<dbReference type="InterPro" id="IPR001763">
    <property type="entry name" value="Rhodanese-like_dom"/>
</dbReference>
<evidence type="ECO:0000313" key="5">
    <source>
        <dbReference type="EMBL" id="MBI0553719.1"/>
    </source>
</evidence>
<dbReference type="EMBL" id="CP003415">
    <property type="protein sequence ID" value="AFI89060.1"/>
    <property type="molecule type" value="Genomic_DNA"/>
</dbReference>
<reference evidence="7" key="3">
    <citation type="submission" date="2023-07" db="EMBL/GenBank/DDBJ databases">
        <title>Identification of Pectobacterium versatile causing blackleg of potato from New York State with a whole genome sequencing approach.</title>
        <authorList>
            <person name="Ma X."/>
            <person name="Swingle B."/>
        </authorList>
    </citation>
    <scope>NUCLEOTIDE SEQUENCE [LARGE SCALE GENOMIC DNA]</scope>
    <source>
        <strain evidence="7">NY1588A</strain>
    </source>
</reference>
<evidence type="ECO:0000256" key="1">
    <source>
        <dbReference type="ARBA" id="ARBA00022679"/>
    </source>
</evidence>
<evidence type="ECO:0000313" key="6">
    <source>
        <dbReference type="Proteomes" id="UP000008044"/>
    </source>
</evidence>
<dbReference type="SUPFAM" id="SSF52821">
    <property type="entry name" value="Rhodanese/Cell cycle control phosphatase"/>
    <property type="match status" value="2"/>
</dbReference>
<dbReference type="Proteomes" id="UP000008044">
    <property type="component" value="Chromosome"/>
</dbReference>
<reference evidence="4 6" key="1">
    <citation type="journal article" date="2012" name="J. Bacteriol.">
        <title>Genome sequence of Pectobacterium sp. strain SCC3193.</title>
        <authorList>
            <person name="Koskinen J.P."/>
            <person name="Laine P."/>
            <person name="Niemi O."/>
            <person name="Nykyri J."/>
            <person name="Harjunpaa H."/>
            <person name="Auvinen P."/>
            <person name="Paulin L."/>
            <person name="Pirhonen M."/>
            <person name="Palva T."/>
            <person name="Holm L."/>
        </authorList>
    </citation>
    <scope>NUCLEOTIDE SEQUENCE [LARGE SCALE GENOMIC DNA]</scope>
    <source>
        <strain evidence="4 6">SCC3193</strain>
    </source>
</reference>
<dbReference type="Pfam" id="PF00581">
    <property type="entry name" value="Rhodanese"/>
    <property type="match status" value="2"/>
</dbReference>
<protein>
    <submittedName>
        <fullName evidence="4 5">Sulfurtransferase</fullName>
    </submittedName>
</protein>
<keyword evidence="1" id="KW-0808">Transferase</keyword>
<reference evidence="5" key="4">
    <citation type="submission" date="2024-05" db="EMBL/GenBank/DDBJ databases">
        <title>Identification of Pectobacterium versatile causing blackleg of potato from New York State with a whole genome sequencing approach.</title>
        <authorList>
            <person name="Ma X."/>
            <person name="Swingle B."/>
        </authorList>
    </citation>
    <scope>NUCLEOTIDE SEQUENCE</scope>
    <source>
        <strain evidence="5">NY1588A</strain>
    </source>
</reference>
<dbReference type="InterPro" id="IPR036873">
    <property type="entry name" value="Rhodanese-like_dom_sf"/>
</dbReference>
<dbReference type="PROSITE" id="PS00380">
    <property type="entry name" value="RHODANESE_1"/>
    <property type="match status" value="1"/>
</dbReference>
<keyword evidence="7" id="KW-1185">Reference proteome</keyword>
<dbReference type="SMART" id="SM00450">
    <property type="entry name" value="RHOD"/>
    <property type="match status" value="2"/>
</dbReference>
<dbReference type="OMA" id="YPRVKGY"/>
<dbReference type="eggNOG" id="COG2897">
    <property type="taxonomic scope" value="Bacteria"/>
</dbReference>
<dbReference type="CDD" id="cd01448">
    <property type="entry name" value="TST_Repeat_1"/>
    <property type="match status" value="1"/>
</dbReference>
<accession>A0A0H3I577</accession>
<dbReference type="PANTHER" id="PTHR11364:SF27">
    <property type="entry name" value="SULFURTRANSFERASE"/>
    <property type="match status" value="1"/>
</dbReference>
<dbReference type="EMBL" id="WABS01000006">
    <property type="protein sequence ID" value="MBI0553719.1"/>
    <property type="molecule type" value="Genomic_DNA"/>
</dbReference>
<dbReference type="HOGENOM" id="CLU_031618_3_0_6"/>
<evidence type="ECO:0000259" key="3">
    <source>
        <dbReference type="PROSITE" id="PS50206"/>
    </source>
</evidence>
<name>A0A0H3I577_PECPM</name>
<dbReference type="InterPro" id="IPR045078">
    <property type="entry name" value="TST/MPST-like"/>
</dbReference>
<evidence type="ECO:0000313" key="4">
    <source>
        <dbReference type="EMBL" id="AFI89060.1"/>
    </source>
</evidence>
<organism evidence="4 6">
    <name type="scientific">Pectobacterium parmentieri</name>
    <dbReference type="NCBI Taxonomy" id="1905730"/>
    <lineage>
        <taxon>Bacteria</taxon>
        <taxon>Pseudomonadati</taxon>
        <taxon>Pseudomonadota</taxon>
        <taxon>Gammaproteobacteria</taxon>
        <taxon>Enterobacterales</taxon>
        <taxon>Pectobacteriaceae</taxon>
        <taxon>Pectobacterium</taxon>
    </lineage>
</organism>
<dbReference type="AlphaFoldDB" id="A0A0H3I577"/>
<gene>
    <name evidence="4" type="ordered locus">W5S_0942</name>
    <name evidence="5" type="ORF">F6Q06_04325</name>
</gene>
<dbReference type="PROSITE" id="PS50206">
    <property type="entry name" value="RHODANESE_3"/>
    <property type="match status" value="2"/>
</dbReference>
<sequence length="289" mass="31918">MKTSYANGLVSTKWLAAHRTDPNILIFDCTTRLVPDEKTLYRAEPARADFQAGHIPGAQFIDVQADLSDNTHRYKYMLPTPESFSAAMTRFGVRPGVHIVVYSSADPWWATRVWWLLRVFGFDNVSVLDGGLQKWRREHLPLESGKSRYRPAGQFVATLRPHLIAEKNDVLDAIGNEHICILSARQPTQFSGAEGNNYGRPGRITGSHNLPAASLFDPTSGTYLPLDRLRDAVATLNLNNKKVIAYCGHGVAASADVFVLTQLGHPDVALYDASLSEWADADDLPMTVG</sequence>
<dbReference type="KEGG" id="pec:W5S_0942"/>
<dbReference type="RefSeq" id="WP_012822764.1">
    <property type="nucleotide sequence ID" value="NC_017845.1"/>
</dbReference>
<feature type="domain" description="Rhodanese" evidence="3">
    <location>
        <begin position="202"/>
        <end position="287"/>
    </location>
</feature>
<keyword evidence="2" id="KW-0677">Repeat</keyword>
<dbReference type="STRING" id="1905730.W5S_0942"/>